<name>A0A1Y2LVX2_EPING</name>
<keyword evidence="3" id="KW-1185">Reference proteome</keyword>
<evidence type="ECO:0000256" key="1">
    <source>
        <dbReference type="SAM" id="MobiDB-lite"/>
    </source>
</evidence>
<evidence type="ECO:0000313" key="2">
    <source>
        <dbReference type="EMBL" id="OSS48025.1"/>
    </source>
</evidence>
<organism evidence="2 3">
    <name type="scientific">Epicoccum nigrum</name>
    <name type="common">Soil fungus</name>
    <name type="synonym">Epicoccum purpurascens</name>
    <dbReference type="NCBI Taxonomy" id="105696"/>
    <lineage>
        <taxon>Eukaryota</taxon>
        <taxon>Fungi</taxon>
        <taxon>Dikarya</taxon>
        <taxon>Ascomycota</taxon>
        <taxon>Pezizomycotina</taxon>
        <taxon>Dothideomycetes</taxon>
        <taxon>Pleosporomycetidae</taxon>
        <taxon>Pleosporales</taxon>
        <taxon>Pleosporineae</taxon>
        <taxon>Didymellaceae</taxon>
        <taxon>Epicoccum</taxon>
    </lineage>
</organism>
<feature type="compositionally biased region" description="Polar residues" evidence="1">
    <location>
        <begin position="63"/>
        <end position="78"/>
    </location>
</feature>
<evidence type="ECO:0000313" key="3">
    <source>
        <dbReference type="Proteomes" id="UP000193240"/>
    </source>
</evidence>
<dbReference type="Proteomes" id="UP000193240">
    <property type="component" value="Unassembled WGS sequence"/>
</dbReference>
<accession>A0A1Y2LVX2</accession>
<sequence>MPIHQHQREKRNSNEREDTTMRRYHRPSIGNRSLSLPNEQHEVPVRDDRRCFGLGLSPRRPSFAQSNIAQQTRGNTRKFTPYRDPPTTVTSDLTTGADDRKGPSKRRALAARDVNRKLQDERSCDATSNSLVLTEHLPKTRQQQNQKGITVDQKEVIRPPIRQPHRMSSLAEEPVPLTISKKAVSLDAETYPISNTFEETHTKRIRQDSAPLGGEMESLIAVITDQLPGISMRPRHTFEHGISIPEPLDLGTIRAKKMKRLSQSAESLSGHTLVPKRSHLYEAETESLMSIGTALALEPEGFSAPEAPGKVDSSRKWYKGFRCSV</sequence>
<dbReference type="InParanoid" id="A0A1Y2LVX2"/>
<feature type="region of interest" description="Disordered" evidence="1">
    <location>
        <begin position="1"/>
        <end position="42"/>
    </location>
</feature>
<feature type="region of interest" description="Disordered" evidence="1">
    <location>
        <begin position="56"/>
        <end position="108"/>
    </location>
</feature>
<dbReference type="AlphaFoldDB" id="A0A1Y2LVX2"/>
<protein>
    <submittedName>
        <fullName evidence="2">Uncharacterized protein</fullName>
    </submittedName>
</protein>
<feature type="compositionally biased region" description="Basic and acidic residues" evidence="1">
    <location>
        <begin position="10"/>
        <end position="21"/>
    </location>
</feature>
<reference evidence="2 3" key="1">
    <citation type="journal article" date="2017" name="Genome Announc.">
        <title>Genome sequence of the saprophytic ascomycete Epicoccum nigrum ICMP 19927 strain isolated from New Zealand.</title>
        <authorList>
            <person name="Fokin M."/>
            <person name="Fleetwood D."/>
            <person name="Weir B.S."/>
            <person name="Villas-Boas S.G."/>
        </authorList>
    </citation>
    <scope>NUCLEOTIDE SEQUENCE [LARGE SCALE GENOMIC DNA]</scope>
    <source>
        <strain evidence="2 3">ICMP 19927</strain>
    </source>
</reference>
<proteinExistence type="predicted"/>
<gene>
    <name evidence="2" type="ORF">B5807_06517</name>
</gene>
<dbReference type="EMBL" id="KZ107847">
    <property type="protein sequence ID" value="OSS48025.1"/>
    <property type="molecule type" value="Genomic_DNA"/>
</dbReference>